<evidence type="ECO:0000313" key="2">
    <source>
        <dbReference type="Proteomes" id="UP000230062"/>
    </source>
</evidence>
<protein>
    <submittedName>
        <fullName evidence="1">Uncharacterized protein</fullName>
    </submittedName>
</protein>
<organism evidence="1 2">
    <name type="scientific">Candidatus Shapirobacteria bacterium CG_4_9_14_3_um_filter_39_13</name>
    <dbReference type="NCBI Taxonomy" id="1974479"/>
    <lineage>
        <taxon>Bacteria</taxon>
        <taxon>Candidatus Shapironibacteriota</taxon>
    </lineage>
</organism>
<proteinExistence type="predicted"/>
<dbReference type="AlphaFoldDB" id="A0A2M7XLE1"/>
<sequence length="86" mass="9875">QYPPSDYQAKARLTENLSGDVGRVEKLDNIEFRSISFDGDKNMSKTLLIGTELEIPLEKIDYSKQKILEEIKFLNGKIAFRIVEIL</sequence>
<gene>
    <name evidence="1" type="ORF">CO169_01935</name>
</gene>
<accession>A0A2M7XLE1</accession>
<name>A0A2M7XLE1_9BACT</name>
<reference evidence="2" key="1">
    <citation type="submission" date="2017-09" db="EMBL/GenBank/DDBJ databases">
        <title>Depth-based differentiation of microbial function through sediment-hosted aquifers and enrichment of novel symbionts in the deep terrestrial subsurface.</title>
        <authorList>
            <person name="Probst A.J."/>
            <person name="Ladd B."/>
            <person name="Jarett J.K."/>
            <person name="Geller-Mcgrath D.E."/>
            <person name="Sieber C.M.K."/>
            <person name="Emerson J.B."/>
            <person name="Anantharaman K."/>
            <person name="Thomas B.C."/>
            <person name="Malmstrom R."/>
            <person name="Stieglmeier M."/>
            <person name="Klingl A."/>
            <person name="Woyke T."/>
            <person name="Ryan C.M."/>
            <person name="Banfield J.F."/>
        </authorList>
    </citation>
    <scope>NUCLEOTIDE SEQUENCE [LARGE SCALE GENOMIC DNA]</scope>
</reference>
<comment type="caution">
    <text evidence="1">The sequence shown here is derived from an EMBL/GenBank/DDBJ whole genome shotgun (WGS) entry which is preliminary data.</text>
</comment>
<feature type="non-terminal residue" evidence="1">
    <location>
        <position position="1"/>
    </location>
</feature>
<dbReference type="EMBL" id="PFWP01000055">
    <property type="protein sequence ID" value="PJA49470.1"/>
    <property type="molecule type" value="Genomic_DNA"/>
</dbReference>
<dbReference type="Proteomes" id="UP000230062">
    <property type="component" value="Unassembled WGS sequence"/>
</dbReference>
<evidence type="ECO:0000313" key="1">
    <source>
        <dbReference type="EMBL" id="PJA49470.1"/>
    </source>
</evidence>